<dbReference type="GO" id="GO:0005737">
    <property type="term" value="C:cytoplasm"/>
    <property type="evidence" value="ECO:0007669"/>
    <property type="project" value="TreeGrafter"/>
</dbReference>
<dbReference type="PROSITE" id="PS00303">
    <property type="entry name" value="S100_CABP"/>
    <property type="match status" value="3"/>
</dbReference>
<dbReference type="InterPro" id="IPR013787">
    <property type="entry name" value="S100_Ca-bd_sub"/>
</dbReference>
<feature type="domain" description="EF-hand" evidence="5">
    <location>
        <begin position="66"/>
        <end position="101"/>
    </location>
</feature>
<dbReference type="PANTHER" id="PTHR11639">
    <property type="entry name" value="S100 CALCIUM-BINDING PROTEIN"/>
    <property type="match status" value="1"/>
</dbReference>
<dbReference type="InterPro" id="IPR011992">
    <property type="entry name" value="EF-hand-dom_pair"/>
</dbReference>
<evidence type="ECO:0000313" key="6">
    <source>
        <dbReference type="EMBL" id="KAF4088441.1"/>
    </source>
</evidence>
<dbReference type="InterPro" id="IPR002048">
    <property type="entry name" value="EF_hand_dom"/>
</dbReference>
<dbReference type="PROSITE" id="PS50222">
    <property type="entry name" value="EF_HAND_2"/>
    <property type="match status" value="3"/>
</dbReference>
<keyword evidence="3" id="KW-0677">Repeat</keyword>
<dbReference type="SMART" id="SM01394">
    <property type="entry name" value="S_100"/>
    <property type="match status" value="3"/>
</dbReference>
<evidence type="ECO:0000256" key="4">
    <source>
        <dbReference type="ARBA" id="ARBA00022837"/>
    </source>
</evidence>
<sequence length="311" mass="34346">MRARNTFDSSPCKPKVIMSDLQKGMALLIAAFHKYSGKEGDKCTLSKGELKDLLNAELADLLGKSSDQSKLDKIFKDLDANADGVVDFQEYVTLVACITMLCNEFFTKNSQCKPKQVIMSDLQKGMALLITTFHKYSGKEGDKLTLSKGELKDLLNTELGGILGSCKDQTALDKIFKDLDANADGVVDFQEYVTLVACITMLCNKPVSKNSLCKTKEVIMSDLQKGMALLRSTFHKYSGKEGDKLTLTKGELKDLLTKELGDIFGNCKDQATLDKIFKDLDANADGVVDFKEYVNMVCNMTMLCNKPVSKK</sequence>
<keyword evidence="4" id="KW-0106">Calcium</keyword>
<protein>
    <recommendedName>
        <fullName evidence="5">EF-hand domain-containing protein</fullName>
    </recommendedName>
</protein>
<accession>A0A7J6B2Q0</accession>
<dbReference type="FunFam" id="1.10.238.10:FF:000044">
    <property type="entry name" value="Protein S100"/>
    <property type="match status" value="2"/>
</dbReference>
<dbReference type="SUPFAM" id="SSF47473">
    <property type="entry name" value="EF-hand"/>
    <property type="match status" value="3"/>
</dbReference>
<proteinExistence type="inferred from homology"/>
<evidence type="ECO:0000256" key="3">
    <source>
        <dbReference type="ARBA" id="ARBA00022737"/>
    </source>
</evidence>
<name>A0A7J6B2Q0_AMEME</name>
<evidence type="ECO:0000256" key="2">
    <source>
        <dbReference type="ARBA" id="ARBA00022723"/>
    </source>
</evidence>
<dbReference type="GO" id="GO:0005509">
    <property type="term" value="F:calcium ion binding"/>
    <property type="evidence" value="ECO:0007669"/>
    <property type="project" value="InterPro"/>
</dbReference>
<dbReference type="Pfam" id="PF01023">
    <property type="entry name" value="S_100"/>
    <property type="match status" value="3"/>
</dbReference>
<comment type="caution">
    <text evidence="6">The sequence shown here is derived from an EMBL/GenBank/DDBJ whole genome shotgun (WGS) entry which is preliminary data.</text>
</comment>
<dbReference type="InterPro" id="IPR018247">
    <property type="entry name" value="EF_Hand_1_Ca_BS"/>
</dbReference>
<dbReference type="CDD" id="cd00213">
    <property type="entry name" value="S-100"/>
    <property type="match status" value="3"/>
</dbReference>
<dbReference type="PANTHER" id="PTHR11639:SF118">
    <property type="entry name" value="PROTEIN S100"/>
    <property type="match status" value="1"/>
</dbReference>
<gene>
    <name evidence="6" type="ORF">AMELA_G00083370</name>
</gene>
<dbReference type="Pfam" id="PF13202">
    <property type="entry name" value="EF-hand_5"/>
    <property type="match status" value="3"/>
</dbReference>
<dbReference type="Gene3D" id="1.10.238.10">
    <property type="entry name" value="EF-hand"/>
    <property type="match status" value="3"/>
</dbReference>
<keyword evidence="7" id="KW-1185">Reference proteome</keyword>
<keyword evidence="2" id="KW-0479">Metal-binding</keyword>
<dbReference type="Proteomes" id="UP000593565">
    <property type="component" value="Unassembled WGS sequence"/>
</dbReference>
<feature type="domain" description="EF-hand" evidence="5">
    <location>
        <begin position="268"/>
        <end position="303"/>
    </location>
</feature>
<organism evidence="6 7">
    <name type="scientific">Ameiurus melas</name>
    <name type="common">Black bullhead</name>
    <name type="synonym">Silurus melas</name>
    <dbReference type="NCBI Taxonomy" id="219545"/>
    <lineage>
        <taxon>Eukaryota</taxon>
        <taxon>Metazoa</taxon>
        <taxon>Chordata</taxon>
        <taxon>Craniata</taxon>
        <taxon>Vertebrata</taxon>
        <taxon>Euteleostomi</taxon>
        <taxon>Actinopterygii</taxon>
        <taxon>Neopterygii</taxon>
        <taxon>Teleostei</taxon>
        <taxon>Ostariophysi</taxon>
        <taxon>Siluriformes</taxon>
        <taxon>Ictaluridae</taxon>
        <taxon>Ameiurus</taxon>
    </lineage>
</organism>
<dbReference type="EMBL" id="JAAGNN010000006">
    <property type="protein sequence ID" value="KAF4088441.1"/>
    <property type="molecule type" value="Genomic_DNA"/>
</dbReference>
<comment type="similarity">
    <text evidence="1">Belongs to the S-100 family.</text>
</comment>
<reference evidence="6 7" key="1">
    <citation type="submission" date="2020-02" db="EMBL/GenBank/DDBJ databases">
        <title>A chromosome-scale genome assembly of the black bullhead catfish (Ameiurus melas).</title>
        <authorList>
            <person name="Wen M."/>
            <person name="Zham M."/>
            <person name="Cabau C."/>
            <person name="Klopp C."/>
            <person name="Donnadieu C."/>
            <person name="Roques C."/>
            <person name="Bouchez O."/>
            <person name="Lampietro C."/>
            <person name="Jouanno E."/>
            <person name="Herpin A."/>
            <person name="Louis A."/>
            <person name="Berthelot C."/>
            <person name="Parey E."/>
            <person name="Roest-Crollius H."/>
            <person name="Braasch I."/>
            <person name="Postlethwait J."/>
            <person name="Robinson-Rechavi M."/>
            <person name="Echchiki A."/>
            <person name="Begum T."/>
            <person name="Montfort J."/>
            <person name="Schartl M."/>
            <person name="Bobe J."/>
            <person name="Guiguen Y."/>
        </authorList>
    </citation>
    <scope>NUCLEOTIDE SEQUENCE [LARGE SCALE GENOMIC DNA]</scope>
    <source>
        <strain evidence="6">M_S1</strain>
        <tissue evidence="6">Blood</tissue>
    </source>
</reference>
<dbReference type="GO" id="GO:0048306">
    <property type="term" value="F:calcium-dependent protein binding"/>
    <property type="evidence" value="ECO:0007669"/>
    <property type="project" value="TreeGrafter"/>
</dbReference>
<dbReference type="InterPro" id="IPR001751">
    <property type="entry name" value="S100/CaBP7/8-like_CS"/>
</dbReference>
<dbReference type="InterPro" id="IPR034325">
    <property type="entry name" value="S-100_dom"/>
</dbReference>
<dbReference type="AlphaFoldDB" id="A0A7J6B2Q0"/>
<dbReference type="PROSITE" id="PS00018">
    <property type="entry name" value="EF_HAND_1"/>
    <property type="match status" value="3"/>
</dbReference>
<evidence type="ECO:0000256" key="1">
    <source>
        <dbReference type="ARBA" id="ARBA00007323"/>
    </source>
</evidence>
<evidence type="ECO:0000259" key="5">
    <source>
        <dbReference type="PROSITE" id="PS50222"/>
    </source>
</evidence>
<dbReference type="GO" id="GO:0046914">
    <property type="term" value="F:transition metal ion binding"/>
    <property type="evidence" value="ECO:0007669"/>
    <property type="project" value="InterPro"/>
</dbReference>
<feature type="domain" description="EF-hand" evidence="5">
    <location>
        <begin position="167"/>
        <end position="202"/>
    </location>
</feature>
<evidence type="ECO:0000313" key="7">
    <source>
        <dbReference type="Proteomes" id="UP000593565"/>
    </source>
</evidence>
<dbReference type="SMART" id="SM00054">
    <property type="entry name" value="EFh"/>
    <property type="match status" value="3"/>
</dbReference>